<evidence type="ECO:0000313" key="2">
    <source>
        <dbReference type="EMBL" id="BAS74441.1"/>
    </source>
</evidence>
<dbReference type="Gramene" id="Os01t0759550-00">
    <property type="protein sequence ID" value="Os01t0759550-00"/>
    <property type="gene ID" value="Os01g0759550"/>
</dbReference>
<accession>A0A0N7KDS6</accession>
<dbReference type="PaxDb" id="39947-A0A0N7KDS6"/>
<protein>
    <submittedName>
        <fullName evidence="2">Os01g0759550 protein</fullName>
    </submittedName>
</protein>
<gene>
    <name evidence="2" type="ordered locus">Os01g0759550</name>
    <name evidence="2" type="ORF">OSNPB_010759550</name>
</gene>
<dbReference type="Proteomes" id="UP000059680">
    <property type="component" value="Chromosome 1"/>
</dbReference>
<evidence type="ECO:0000313" key="3">
    <source>
        <dbReference type="Proteomes" id="UP000059680"/>
    </source>
</evidence>
<keyword evidence="3" id="KW-1185">Reference proteome</keyword>
<feature type="compositionally biased region" description="Polar residues" evidence="1">
    <location>
        <begin position="133"/>
        <end position="143"/>
    </location>
</feature>
<sequence>MLQKSSYSSLSPAFLFTSTTTREGVSSNISAPMVRGPLTPSRVPSMLTRQSFLRTVKLLTFAISSSFFTMSDMGSPDTNLISFPLSSNSPDKLNPFENDMISNALRLAGRGSDPRTLWLSPVDNVPNPMVGEQDQQAPSSARHQTGCRACHPQCKT</sequence>
<dbReference type="AlphaFoldDB" id="A0A0N7KDS6"/>
<reference evidence="2 3" key="3">
    <citation type="journal article" date="2013" name="Rice">
        <title>Improvement of the Oryza sativa Nipponbare reference genome using next generation sequence and optical map data.</title>
        <authorList>
            <person name="Kawahara Y."/>
            <person name="de la Bastide M."/>
            <person name="Hamilton J.P."/>
            <person name="Kanamori H."/>
            <person name="McCombie W.R."/>
            <person name="Ouyang S."/>
            <person name="Schwartz D.C."/>
            <person name="Tanaka T."/>
            <person name="Wu J."/>
            <person name="Zhou S."/>
            <person name="Childs K.L."/>
            <person name="Davidson R.M."/>
            <person name="Lin H."/>
            <person name="Quesada-Ocampo L."/>
            <person name="Vaillancourt B."/>
            <person name="Sakai H."/>
            <person name="Lee S.S."/>
            <person name="Kim J."/>
            <person name="Numa H."/>
            <person name="Itoh T."/>
            <person name="Buell C.R."/>
            <person name="Matsumoto T."/>
        </authorList>
    </citation>
    <scope>NUCLEOTIDE SEQUENCE [LARGE SCALE GENOMIC DNA]</scope>
    <source>
        <strain evidence="3">cv. Nipponbare</strain>
    </source>
</reference>
<dbReference type="InParanoid" id="A0A0N7KDS6"/>
<organism evidence="2 3">
    <name type="scientific">Oryza sativa subsp. japonica</name>
    <name type="common">Rice</name>
    <dbReference type="NCBI Taxonomy" id="39947"/>
    <lineage>
        <taxon>Eukaryota</taxon>
        <taxon>Viridiplantae</taxon>
        <taxon>Streptophyta</taxon>
        <taxon>Embryophyta</taxon>
        <taxon>Tracheophyta</taxon>
        <taxon>Spermatophyta</taxon>
        <taxon>Magnoliopsida</taxon>
        <taxon>Liliopsida</taxon>
        <taxon>Poales</taxon>
        <taxon>Poaceae</taxon>
        <taxon>BOP clade</taxon>
        <taxon>Oryzoideae</taxon>
        <taxon>Oryzeae</taxon>
        <taxon>Oryzinae</taxon>
        <taxon>Oryza</taxon>
        <taxon>Oryza sativa</taxon>
    </lineage>
</organism>
<feature type="region of interest" description="Disordered" evidence="1">
    <location>
        <begin position="124"/>
        <end position="146"/>
    </location>
</feature>
<evidence type="ECO:0000256" key="1">
    <source>
        <dbReference type="SAM" id="MobiDB-lite"/>
    </source>
</evidence>
<reference evidence="3" key="1">
    <citation type="journal article" date="2005" name="Nature">
        <title>The map-based sequence of the rice genome.</title>
        <authorList>
            <consortium name="International rice genome sequencing project (IRGSP)"/>
            <person name="Matsumoto T."/>
            <person name="Wu J."/>
            <person name="Kanamori H."/>
            <person name="Katayose Y."/>
            <person name="Fujisawa M."/>
            <person name="Namiki N."/>
            <person name="Mizuno H."/>
            <person name="Yamamoto K."/>
            <person name="Antonio B.A."/>
            <person name="Baba T."/>
            <person name="Sakata K."/>
            <person name="Nagamura Y."/>
            <person name="Aoki H."/>
            <person name="Arikawa K."/>
            <person name="Arita K."/>
            <person name="Bito T."/>
            <person name="Chiden Y."/>
            <person name="Fujitsuka N."/>
            <person name="Fukunaka R."/>
            <person name="Hamada M."/>
            <person name="Harada C."/>
            <person name="Hayashi A."/>
            <person name="Hijishita S."/>
            <person name="Honda M."/>
            <person name="Hosokawa S."/>
            <person name="Ichikawa Y."/>
            <person name="Idonuma A."/>
            <person name="Iijima M."/>
            <person name="Ikeda M."/>
            <person name="Ikeno M."/>
            <person name="Ito K."/>
            <person name="Ito S."/>
            <person name="Ito T."/>
            <person name="Ito Y."/>
            <person name="Ito Y."/>
            <person name="Iwabuchi A."/>
            <person name="Kamiya K."/>
            <person name="Karasawa W."/>
            <person name="Kurita K."/>
            <person name="Katagiri S."/>
            <person name="Kikuta A."/>
            <person name="Kobayashi H."/>
            <person name="Kobayashi N."/>
            <person name="Machita K."/>
            <person name="Maehara T."/>
            <person name="Masukawa M."/>
            <person name="Mizubayashi T."/>
            <person name="Mukai Y."/>
            <person name="Nagasaki H."/>
            <person name="Nagata Y."/>
            <person name="Naito S."/>
            <person name="Nakashima M."/>
            <person name="Nakama Y."/>
            <person name="Nakamichi Y."/>
            <person name="Nakamura M."/>
            <person name="Meguro A."/>
            <person name="Negishi M."/>
            <person name="Ohta I."/>
            <person name="Ohta T."/>
            <person name="Okamoto M."/>
            <person name="Ono N."/>
            <person name="Saji S."/>
            <person name="Sakaguchi M."/>
            <person name="Sakai K."/>
            <person name="Shibata M."/>
            <person name="Shimokawa T."/>
            <person name="Song J."/>
            <person name="Takazaki Y."/>
            <person name="Terasawa K."/>
            <person name="Tsugane M."/>
            <person name="Tsuji K."/>
            <person name="Ueda S."/>
            <person name="Waki K."/>
            <person name="Yamagata H."/>
            <person name="Yamamoto M."/>
            <person name="Yamamoto S."/>
            <person name="Yamane H."/>
            <person name="Yoshiki S."/>
            <person name="Yoshihara R."/>
            <person name="Yukawa K."/>
            <person name="Zhong H."/>
            <person name="Yano M."/>
            <person name="Yuan Q."/>
            <person name="Ouyang S."/>
            <person name="Liu J."/>
            <person name="Jones K.M."/>
            <person name="Gansberger K."/>
            <person name="Moffat K."/>
            <person name="Hill J."/>
            <person name="Bera J."/>
            <person name="Fadrosh D."/>
            <person name="Jin S."/>
            <person name="Johri S."/>
            <person name="Kim M."/>
            <person name="Overton L."/>
            <person name="Reardon M."/>
            <person name="Tsitrin T."/>
            <person name="Vuong H."/>
            <person name="Weaver B."/>
            <person name="Ciecko A."/>
            <person name="Tallon L."/>
            <person name="Jackson J."/>
            <person name="Pai G."/>
            <person name="Aken S.V."/>
            <person name="Utterback T."/>
            <person name="Reidmuller S."/>
            <person name="Feldblyum T."/>
            <person name="Hsiao J."/>
            <person name="Zismann V."/>
            <person name="Iobst S."/>
            <person name="de Vazeille A.R."/>
            <person name="Buell C.R."/>
            <person name="Ying K."/>
            <person name="Li Y."/>
            <person name="Lu T."/>
            <person name="Huang Y."/>
            <person name="Zhao Q."/>
            <person name="Feng Q."/>
            <person name="Zhang L."/>
            <person name="Zhu J."/>
            <person name="Weng Q."/>
            <person name="Mu J."/>
            <person name="Lu Y."/>
            <person name="Fan D."/>
            <person name="Liu Y."/>
            <person name="Guan J."/>
            <person name="Zhang Y."/>
            <person name="Yu S."/>
            <person name="Liu X."/>
            <person name="Zhang Y."/>
            <person name="Hong G."/>
            <person name="Han B."/>
            <person name="Choisne N."/>
            <person name="Demange N."/>
            <person name="Orjeda G."/>
            <person name="Samain S."/>
            <person name="Cattolico L."/>
            <person name="Pelletier E."/>
            <person name="Couloux A."/>
            <person name="Segurens B."/>
            <person name="Wincker P."/>
            <person name="D'Hont A."/>
            <person name="Scarpelli C."/>
            <person name="Weissenbach J."/>
            <person name="Salanoubat M."/>
            <person name="Quetier F."/>
            <person name="Yu Y."/>
            <person name="Kim H.R."/>
            <person name="Rambo T."/>
            <person name="Currie J."/>
            <person name="Collura K."/>
            <person name="Luo M."/>
            <person name="Yang T."/>
            <person name="Ammiraju J.S.S."/>
            <person name="Engler F."/>
            <person name="Soderlund C."/>
            <person name="Wing R.A."/>
            <person name="Palmer L.E."/>
            <person name="de la Bastide M."/>
            <person name="Spiegel L."/>
            <person name="Nascimento L."/>
            <person name="Zutavern T."/>
            <person name="O'Shaughnessy A."/>
            <person name="Dike S."/>
            <person name="Dedhia N."/>
            <person name="Preston R."/>
            <person name="Balija V."/>
            <person name="McCombie W.R."/>
            <person name="Chow T."/>
            <person name="Chen H."/>
            <person name="Chung M."/>
            <person name="Chen C."/>
            <person name="Shaw J."/>
            <person name="Wu H."/>
            <person name="Hsiao K."/>
            <person name="Chao Y."/>
            <person name="Chu M."/>
            <person name="Cheng C."/>
            <person name="Hour A."/>
            <person name="Lee P."/>
            <person name="Lin S."/>
            <person name="Lin Y."/>
            <person name="Liou J."/>
            <person name="Liu S."/>
            <person name="Hsing Y."/>
            <person name="Raghuvanshi S."/>
            <person name="Mohanty A."/>
            <person name="Bharti A.K."/>
            <person name="Gaur A."/>
            <person name="Gupta V."/>
            <person name="Kumar D."/>
            <person name="Ravi V."/>
            <person name="Vij S."/>
            <person name="Kapur A."/>
            <person name="Khurana P."/>
            <person name="Khurana P."/>
            <person name="Khurana J.P."/>
            <person name="Tyagi A.K."/>
            <person name="Gaikwad K."/>
            <person name="Singh A."/>
            <person name="Dalal V."/>
            <person name="Srivastava S."/>
            <person name="Dixit A."/>
            <person name="Pal A.K."/>
            <person name="Ghazi I.A."/>
            <person name="Yadav M."/>
            <person name="Pandit A."/>
            <person name="Bhargava A."/>
            <person name="Sureshbabu K."/>
            <person name="Batra K."/>
            <person name="Sharma T.R."/>
            <person name="Mohapatra T."/>
            <person name="Singh N.K."/>
            <person name="Messing J."/>
            <person name="Nelson A.B."/>
            <person name="Fuks G."/>
            <person name="Kavchok S."/>
            <person name="Keizer G."/>
            <person name="Linton E."/>
            <person name="Llaca V."/>
            <person name="Song R."/>
            <person name="Tanyolac B."/>
            <person name="Young S."/>
            <person name="Ho-Il K."/>
            <person name="Hahn J.H."/>
            <person name="Sangsakoo G."/>
            <person name="Vanavichit A."/>
            <person name="de Mattos Luiz.A.T."/>
            <person name="Zimmer P.D."/>
            <person name="Malone G."/>
            <person name="Dellagostin O."/>
            <person name="de Oliveira A.C."/>
            <person name="Bevan M."/>
            <person name="Bancroft I."/>
            <person name="Minx P."/>
            <person name="Cordum H."/>
            <person name="Wilson R."/>
            <person name="Cheng Z."/>
            <person name="Jin W."/>
            <person name="Jiang J."/>
            <person name="Leong S.A."/>
            <person name="Iwama H."/>
            <person name="Gojobori T."/>
            <person name="Itoh T."/>
            <person name="Niimura Y."/>
            <person name="Fujii Y."/>
            <person name="Habara T."/>
            <person name="Sakai H."/>
            <person name="Sato Y."/>
            <person name="Wilson G."/>
            <person name="Kumar K."/>
            <person name="McCouch S."/>
            <person name="Juretic N."/>
            <person name="Hoen D."/>
            <person name="Wright S."/>
            <person name="Bruskiewich R."/>
            <person name="Bureau T."/>
            <person name="Miyao A."/>
            <person name="Hirochika H."/>
            <person name="Nishikawa T."/>
            <person name="Kadowaki K."/>
            <person name="Sugiura M."/>
            <person name="Burr B."/>
            <person name="Sasaki T."/>
        </authorList>
    </citation>
    <scope>NUCLEOTIDE SEQUENCE [LARGE SCALE GENOMIC DNA]</scope>
    <source>
        <strain evidence="3">cv. Nipponbare</strain>
    </source>
</reference>
<dbReference type="EMBL" id="AP014957">
    <property type="protein sequence ID" value="BAS74441.1"/>
    <property type="molecule type" value="Genomic_DNA"/>
</dbReference>
<dbReference type="FunCoup" id="A0A0N7KDS6">
    <property type="interactions" value="4"/>
</dbReference>
<name>A0A0N7KDS6_ORYSJ</name>
<proteinExistence type="predicted"/>
<reference evidence="2 3" key="2">
    <citation type="journal article" date="2013" name="Plant Cell Physiol.">
        <title>Rice Annotation Project Database (RAP-DB): an integrative and interactive database for rice genomics.</title>
        <authorList>
            <person name="Sakai H."/>
            <person name="Lee S.S."/>
            <person name="Tanaka T."/>
            <person name="Numa H."/>
            <person name="Kim J."/>
            <person name="Kawahara Y."/>
            <person name="Wakimoto H."/>
            <person name="Yang C.C."/>
            <person name="Iwamoto M."/>
            <person name="Abe T."/>
            <person name="Yamada Y."/>
            <person name="Muto A."/>
            <person name="Inokuchi H."/>
            <person name="Ikemura T."/>
            <person name="Matsumoto T."/>
            <person name="Sasaki T."/>
            <person name="Itoh T."/>
        </authorList>
    </citation>
    <scope>NUCLEOTIDE SEQUENCE [LARGE SCALE GENOMIC DNA]</scope>
    <source>
        <strain evidence="3">cv. Nipponbare</strain>
    </source>
</reference>